<dbReference type="AlphaFoldDB" id="A0A0F9S9H9"/>
<dbReference type="Gene3D" id="3.40.50.10140">
    <property type="entry name" value="Toll/interleukin-1 receptor homology (TIR) domain"/>
    <property type="match status" value="1"/>
</dbReference>
<organism evidence="3">
    <name type="scientific">marine sediment metagenome</name>
    <dbReference type="NCBI Taxonomy" id="412755"/>
    <lineage>
        <taxon>unclassified sequences</taxon>
        <taxon>metagenomes</taxon>
        <taxon>ecological metagenomes</taxon>
    </lineage>
</organism>
<name>A0A0F9S9H9_9ZZZZ</name>
<evidence type="ECO:0000256" key="1">
    <source>
        <dbReference type="SAM" id="MobiDB-lite"/>
    </source>
</evidence>
<dbReference type="GO" id="GO:0007165">
    <property type="term" value="P:signal transduction"/>
    <property type="evidence" value="ECO:0007669"/>
    <property type="project" value="InterPro"/>
</dbReference>
<accession>A0A0F9S9H9</accession>
<proteinExistence type="predicted"/>
<reference evidence="3" key="1">
    <citation type="journal article" date="2015" name="Nature">
        <title>Complex archaea that bridge the gap between prokaryotes and eukaryotes.</title>
        <authorList>
            <person name="Spang A."/>
            <person name="Saw J.H."/>
            <person name="Jorgensen S.L."/>
            <person name="Zaremba-Niedzwiedzka K."/>
            <person name="Martijn J."/>
            <person name="Lind A.E."/>
            <person name="van Eijk R."/>
            <person name="Schleper C."/>
            <person name="Guy L."/>
            <person name="Ettema T.J."/>
        </authorList>
    </citation>
    <scope>NUCLEOTIDE SEQUENCE</scope>
</reference>
<dbReference type="EMBL" id="LAZR01002160">
    <property type="protein sequence ID" value="KKN33671.1"/>
    <property type="molecule type" value="Genomic_DNA"/>
</dbReference>
<gene>
    <name evidence="3" type="ORF">LCGC14_0801320</name>
</gene>
<protein>
    <recommendedName>
        <fullName evidence="2">TIR domain-containing protein</fullName>
    </recommendedName>
</protein>
<evidence type="ECO:0000259" key="2">
    <source>
        <dbReference type="Pfam" id="PF13676"/>
    </source>
</evidence>
<feature type="domain" description="TIR" evidence="2">
    <location>
        <begin position="16"/>
        <end position="144"/>
    </location>
</feature>
<comment type="caution">
    <text evidence="3">The sequence shown here is derived from an EMBL/GenBank/DDBJ whole genome shotgun (WGS) entry which is preliminary data.</text>
</comment>
<dbReference type="InterPro" id="IPR000157">
    <property type="entry name" value="TIR_dom"/>
</dbReference>
<sequence length="469" mass="52869">MSHVVEQVEAAARSTIFISHATPEDDEFVIWLGSRLVAQGYRVWAEVLNLRGGEMFWRKIEDVIRNEAVNVLAVISKASLDLGKTGAAAEQSVADTVAKKLGRTSDFIIPLRIDETDYGEFPIAIHQRHAIDFSRGWGRGLRDLIDELAEAGTPKVVSDVSSAFDAWRTTVRMGDEAIEANPEPLLSNMLRVAHLPATIKAYEFEGSQRNLPGALAGIPEPTRLLHRLVFSFADADVLQDGLGDSFGIRLRKILPLTDFLTASDPSVTLPRRREARSFVTELVRRSFELHLTRHGLAPYATGRGQVLYFKDGVIEGNKVRYVNAKGKRTHKLVVGRSDKLKLNWHFGISVQFSLEDESYIKLRPYVVFTDDHWKPIAPDEMTKARRRFCKSWWNGNWRQLFEAFYAFLSENGEDLTIPLGVDSDLQVAGRGFQFESPMRILGDIDITEEEPVEPLDDAFEDDLDEEDVL</sequence>
<feature type="region of interest" description="Disordered" evidence="1">
    <location>
        <begin position="450"/>
        <end position="469"/>
    </location>
</feature>
<dbReference type="Pfam" id="PF13676">
    <property type="entry name" value="TIR_2"/>
    <property type="match status" value="1"/>
</dbReference>
<evidence type="ECO:0000313" key="3">
    <source>
        <dbReference type="EMBL" id="KKN33671.1"/>
    </source>
</evidence>
<dbReference type="InterPro" id="IPR035897">
    <property type="entry name" value="Toll_tir_struct_dom_sf"/>
</dbReference>
<dbReference type="SUPFAM" id="SSF52200">
    <property type="entry name" value="Toll/Interleukin receptor TIR domain"/>
    <property type="match status" value="1"/>
</dbReference>